<feature type="region of interest" description="Disordered" evidence="1">
    <location>
        <begin position="292"/>
        <end position="312"/>
    </location>
</feature>
<proteinExistence type="predicted"/>
<comment type="caution">
    <text evidence="2">The sequence shown here is derived from an EMBL/GenBank/DDBJ whole genome shotgun (WGS) entry which is preliminary data.</text>
</comment>
<feature type="compositionally biased region" description="Basic and acidic residues" evidence="1">
    <location>
        <begin position="146"/>
        <end position="156"/>
    </location>
</feature>
<feature type="compositionally biased region" description="Basic and acidic residues" evidence="1">
    <location>
        <begin position="222"/>
        <end position="231"/>
    </location>
</feature>
<feature type="region of interest" description="Disordered" evidence="1">
    <location>
        <begin position="378"/>
        <end position="495"/>
    </location>
</feature>
<dbReference type="Proteomes" id="UP000466442">
    <property type="component" value="Unassembled WGS sequence"/>
</dbReference>
<evidence type="ECO:0000256" key="1">
    <source>
        <dbReference type="SAM" id="MobiDB-lite"/>
    </source>
</evidence>
<feature type="compositionally biased region" description="Acidic residues" evidence="1">
    <location>
        <begin position="452"/>
        <end position="461"/>
    </location>
</feature>
<evidence type="ECO:0000313" key="2">
    <source>
        <dbReference type="EMBL" id="KAF6212044.1"/>
    </source>
</evidence>
<feature type="compositionally biased region" description="Polar residues" evidence="1">
    <location>
        <begin position="298"/>
        <end position="310"/>
    </location>
</feature>
<protein>
    <submittedName>
        <fullName evidence="2">Uncharacterized protein</fullName>
    </submittedName>
</protein>
<reference evidence="2" key="1">
    <citation type="journal article" date="2021" name="Mol. Ecol. Resour.">
        <title>Apolygus lucorum genome provides insights into omnivorousness and mesophyll feeding.</title>
        <authorList>
            <person name="Liu Y."/>
            <person name="Liu H."/>
            <person name="Wang H."/>
            <person name="Huang T."/>
            <person name="Liu B."/>
            <person name="Yang B."/>
            <person name="Yin L."/>
            <person name="Li B."/>
            <person name="Zhang Y."/>
            <person name="Zhang S."/>
            <person name="Jiang F."/>
            <person name="Zhang X."/>
            <person name="Ren Y."/>
            <person name="Wang B."/>
            <person name="Wang S."/>
            <person name="Lu Y."/>
            <person name="Wu K."/>
            <person name="Fan W."/>
            <person name="Wang G."/>
        </authorList>
    </citation>
    <scope>NUCLEOTIDE SEQUENCE</scope>
    <source>
        <strain evidence="2">12Hb</strain>
    </source>
</reference>
<accession>A0A8S9XTW3</accession>
<feature type="compositionally biased region" description="Basic and acidic residues" evidence="1">
    <location>
        <begin position="410"/>
        <end position="424"/>
    </location>
</feature>
<feature type="region of interest" description="Disordered" evidence="1">
    <location>
        <begin position="138"/>
        <end position="169"/>
    </location>
</feature>
<name>A0A8S9XTW3_APOLU</name>
<evidence type="ECO:0000313" key="3">
    <source>
        <dbReference type="Proteomes" id="UP000466442"/>
    </source>
</evidence>
<organism evidence="2 3">
    <name type="scientific">Apolygus lucorum</name>
    <name type="common">Small green plant bug</name>
    <name type="synonym">Lygocoris lucorum</name>
    <dbReference type="NCBI Taxonomy" id="248454"/>
    <lineage>
        <taxon>Eukaryota</taxon>
        <taxon>Metazoa</taxon>
        <taxon>Ecdysozoa</taxon>
        <taxon>Arthropoda</taxon>
        <taxon>Hexapoda</taxon>
        <taxon>Insecta</taxon>
        <taxon>Pterygota</taxon>
        <taxon>Neoptera</taxon>
        <taxon>Paraneoptera</taxon>
        <taxon>Hemiptera</taxon>
        <taxon>Heteroptera</taxon>
        <taxon>Panheteroptera</taxon>
        <taxon>Cimicomorpha</taxon>
        <taxon>Miridae</taxon>
        <taxon>Mirini</taxon>
        <taxon>Apolygus</taxon>
    </lineage>
</organism>
<dbReference type="EMBL" id="WIXP02000004">
    <property type="protein sequence ID" value="KAF6212044.1"/>
    <property type="molecule type" value="Genomic_DNA"/>
</dbReference>
<keyword evidence="3" id="KW-1185">Reference proteome</keyword>
<feature type="region of interest" description="Disordered" evidence="1">
    <location>
        <begin position="222"/>
        <end position="252"/>
    </location>
</feature>
<sequence length="556" mass="61191">MSRQCGQCREPLGEFELSLKCANPRCTALCHPPCASGPSLLNDGGRVPRWRCSECQLLSSASASSYESVYGRPRPGDTLKRIKDDWGINRTIDALHLREGNRGYFDRGSNYRASTGALLGKQRPTDLDFSLPVRPKSVILTPTPTEDDKTIMEPTKDPPPPQPVPTRIVTPDEKYDETVKSFYKWLEEHECASKDKSANRGSLVKDKIAQFGAKLEDHLASRTADKSDLGRAKQHPVPKSGTKRANDTWPKTQAHVAKTHDPLQGRFYSGKLIEAEKGEHIYGTLNRPAEAAKPSFQPVKSTTKPQNSDYSGIYANQRDLGRGGEKSHLKGIQEFNKPTQPNMPTTGAVGTNHAVYANQPELQNVASQYFTGRFDSNREPAQITNQSPHRSNLRFDSHNSSSKGDFGFAKPEKTEFGGGIRRDGGGVQPAEASLKPIFGKPKSSSTRKPSDFEEEDSDEDFPPPPLETDLDESETAEVKVKSAEETSGDAMAGRKSFNVREDDRRGLSVGREVLEDARVVKHASPARGTFTLSIVNSLGDTQVSYAQIRAVILIDL</sequence>
<dbReference type="AlphaFoldDB" id="A0A8S9XTW3"/>
<gene>
    <name evidence="2" type="ORF">GE061_012562</name>
</gene>